<sequence length="218" mass="24046">MTDILPEETERFVRAALPEADETLKAMEERGEGFPTVGREVGQFLRLLAHAVDAERIFEFGSGFGYSAYWFADALPEDGEIVLTEYDADELREAREFLESAGFADRAVFENGDAMDAIERHDGPFDVVLIDHNKDGYPEALEAVRDKVAPGGVVVADNAMVSGIQDFDAILAALEGDDPELDEDSRGIAEYLLTMREDETFETSVVPLGEGIAVSYRR</sequence>
<name>A0A1N7E9X8_9EURY</name>
<dbReference type="GO" id="GO:0032259">
    <property type="term" value="P:methylation"/>
    <property type="evidence" value="ECO:0007669"/>
    <property type="project" value="UniProtKB-KW"/>
</dbReference>
<dbReference type="InterPro" id="IPR002935">
    <property type="entry name" value="SAM_O-MeTrfase"/>
</dbReference>
<evidence type="ECO:0000313" key="5">
    <source>
        <dbReference type="Proteomes" id="UP000186914"/>
    </source>
</evidence>
<dbReference type="PANTHER" id="PTHR43167:SF1">
    <property type="entry name" value="PUTATIVE (AFU_ORTHOLOGUE AFUA_6G01830)-RELATED"/>
    <property type="match status" value="1"/>
</dbReference>
<evidence type="ECO:0000256" key="2">
    <source>
        <dbReference type="ARBA" id="ARBA00022679"/>
    </source>
</evidence>
<gene>
    <name evidence="4" type="ORF">SAMN05421858_4154</name>
</gene>
<dbReference type="SUPFAM" id="SSF53335">
    <property type="entry name" value="S-adenosyl-L-methionine-dependent methyltransferases"/>
    <property type="match status" value="1"/>
</dbReference>
<protein>
    <submittedName>
        <fullName evidence="4">Predicted O-methyltransferase YrrM</fullName>
    </submittedName>
</protein>
<dbReference type="RefSeq" id="WP_076432152.1">
    <property type="nucleotide sequence ID" value="NZ_FTNO01000005.1"/>
</dbReference>
<keyword evidence="1 4" id="KW-0489">Methyltransferase</keyword>
<dbReference type="Proteomes" id="UP000186914">
    <property type="component" value="Unassembled WGS sequence"/>
</dbReference>
<dbReference type="Pfam" id="PF01596">
    <property type="entry name" value="Methyltransf_3"/>
    <property type="match status" value="1"/>
</dbReference>
<dbReference type="Gene3D" id="3.40.50.150">
    <property type="entry name" value="Vaccinia Virus protein VP39"/>
    <property type="match status" value="1"/>
</dbReference>
<dbReference type="AlphaFoldDB" id="A0A1N7E9X8"/>
<organism evidence="4 5">
    <name type="scientific">Haladaptatus litoreus</name>
    <dbReference type="NCBI Taxonomy" id="553468"/>
    <lineage>
        <taxon>Archaea</taxon>
        <taxon>Methanobacteriati</taxon>
        <taxon>Methanobacteriota</taxon>
        <taxon>Stenosarchaea group</taxon>
        <taxon>Halobacteria</taxon>
        <taxon>Halobacteriales</taxon>
        <taxon>Haladaptataceae</taxon>
        <taxon>Haladaptatus</taxon>
    </lineage>
</organism>
<dbReference type="PANTHER" id="PTHR43167">
    <property type="entry name" value="PUTATIVE (AFU_ORTHOLOGUE AFUA_6G01830)-RELATED"/>
    <property type="match status" value="1"/>
</dbReference>
<keyword evidence="2 4" id="KW-0808">Transferase</keyword>
<dbReference type="GO" id="GO:0008171">
    <property type="term" value="F:O-methyltransferase activity"/>
    <property type="evidence" value="ECO:0007669"/>
    <property type="project" value="InterPro"/>
</dbReference>
<accession>A0A1N7E9X8</accession>
<dbReference type="OrthoDB" id="21414at2157"/>
<reference evidence="5" key="1">
    <citation type="submission" date="2017-01" db="EMBL/GenBank/DDBJ databases">
        <authorList>
            <person name="Varghese N."/>
            <person name="Submissions S."/>
        </authorList>
    </citation>
    <scope>NUCLEOTIDE SEQUENCE [LARGE SCALE GENOMIC DNA]</scope>
    <source>
        <strain evidence="5">CGMCC 1.7737</strain>
    </source>
</reference>
<dbReference type="EMBL" id="FTNO01000005">
    <property type="protein sequence ID" value="SIR84917.1"/>
    <property type="molecule type" value="Genomic_DNA"/>
</dbReference>
<keyword evidence="5" id="KW-1185">Reference proteome</keyword>
<dbReference type="PROSITE" id="PS51682">
    <property type="entry name" value="SAM_OMT_I"/>
    <property type="match status" value="1"/>
</dbReference>
<evidence type="ECO:0000313" key="4">
    <source>
        <dbReference type="EMBL" id="SIR84917.1"/>
    </source>
</evidence>
<evidence type="ECO:0000256" key="1">
    <source>
        <dbReference type="ARBA" id="ARBA00022603"/>
    </source>
</evidence>
<dbReference type="CDD" id="cd02440">
    <property type="entry name" value="AdoMet_MTases"/>
    <property type="match status" value="1"/>
</dbReference>
<keyword evidence="3" id="KW-0949">S-adenosyl-L-methionine</keyword>
<evidence type="ECO:0000256" key="3">
    <source>
        <dbReference type="ARBA" id="ARBA00022691"/>
    </source>
</evidence>
<proteinExistence type="predicted"/>
<dbReference type="InterPro" id="IPR029063">
    <property type="entry name" value="SAM-dependent_MTases_sf"/>
</dbReference>